<keyword evidence="3" id="KW-1185">Reference proteome</keyword>
<gene>
    <name evidence="2" type="ORF">SAY86_002382</name>
</gene>
<dbReference type="AlphaFoldDB" id="A0AAN7LQ43"/>
<organism evidence="2 3">
    <name type="scientific">Trapa natans</name>
    <name type="common">Water chestnut</name>
    <dbReference type="NCBI Taxonomy" id="22666"/>
    <lineage>
        <taxon>Eukaryota</taxon>
        <taxon>Viridiplantae</taxon>
        <taxon>Streptophyta</taxon>
        <taxon>Embryophyta</taxon>
        <taxon>Tracheophyta</taxon>
        <taxon>Spermatophyta</taxon>
        <taxon>Magnoliopsida</taxon>
        <taxon>eudicotyledons</taxon>
        <taxon>Gunneridae</taxon>
        <taxon>Pentapetalae</taxon>
        <taxon>rosids</taxon>
        <taxon>malvids</taxon>
        <taxon>Myrtales</taxon>
        <taxon>Lythraceae</taxon>
        <taxon>Trapa</taxon>
    </lineage>
</organism>
<protein>
    <submittedName>
        <fullName evidence="2">Uncharacterized protein</fullName>
    </submittedName>
</protein>
<dbReference type="Proteomes" id="UP001346149">
    <property type="component" value="Unassembled WGS sequence"/>
</dbReference>
<dbReference type="Pfam" id="PF04749">
    <property type="entry name" value="PLAC8"/>
    <property type="match status" value="1"/>
</dbReference>
<reference evidence="2 3" key="1">
    <citation type="journal article" date="2023" name="Hortic Res">
        <title>Pangenome of water caltrop reveals structural variations and asymmetric subgenome divergence after allopolyploidization.</title>
        <authorList>
            <person name="Zhang X."/>
            <person name="Chen Y."/>
            <person name="Wang L."/>
            <person name="Yuan Y."/>
            <person name="Fang M."/>
            <person name="Shi L."/>
            <person name="Lu R."/>
            <person name="Comes H.P."/>
            <person name="Ma Y."/>
            <person name="Chen Y."/>
            <person name="Huang G."/>
            <person name="Zhou Y."/>
            <person name="Zheng Z."/>
            <person name="Qiu Y."/>
        </authorList>
    </citation>
    <scope>NUCLEOTIDE SEQUENCE [LARGE SCALE GENOMIC DNA]</scope>
    <source>
        <strain evidence="2">F231</strain>
    </source>
</reference>
<name>A0AAN7LQ43_TRANT</name>
<evidence type="ECO:0000256" key="1">
    <source>
        <dbReference type="SAM" id="Phobius"/>
    </source>
</evidence>
<keyword evidence="1" id="KW-0472">Membrane</keyword>
<accession>A0AAN7LQ43</accession>
<dbReference type="EMBL" id="JAXQNO010000013">
    <property type="protein sequence ID" value="KAK4785693.1"/>
    <property type="molecule type" value="Genomic_DNA"/>
</dbReference>
<evidence type="ECO:0000313" key="3">
    <source>
        <dbReference type="Proteomes" id="UP001346149"/>
    </source>
</evidence>
<dbReference type="PANTHER" id="PTHR15907">
    <property type="entry name" value="DUF614 FAMILY PROTEIN-RELATED"/>
    <property type="match status" value="1"/>
</dbReference>
<feature type="transmembrane region" description="Helical" evidence="1">
    <location>
        <begin position="97"/>
        <end position="116"/>
    </location>
</feature>
<keyword evidence="1" id="KW-1133">Transmembrane helix</keyword>
<keyword evidence="1" id="KW-0812">Transmembrane</keyword>
<sequence>MGRSGENDQKIPIYPPPAPGIPAMAPMYTEMPSAPPNFLPPPYHLQPPQGSGKWSVGLCDCCGECGVCCLSCWCPCITFGQISEIIDRGSSSCGFNGALYCLIAAVTGCACVYSCIYRKKMREQYRLEGSTCGDLCTHCCCEPCALTQQYRELQNRGFDVSIGWQGNVQRQMPPTVPGGMQR</sequence>
<evidence type="ECO:0000313" key="2">
    <source>
        <dbReference type="EMBL" id="KAK4785693.1"/>
    </source>
</evidence>
<comment type="caution">
    <text evidence="2">The sequence shown here is derived from an EMBL/GenBank/DDBJ whole genome shotgun (WGS) entry which is preliminary data.</text>
</comment>
<dbReference type="InterPro" id="IPR006461">
    <property type="entry name" value="PLAC_motif_containing"/>
</dbReference>
<dbReference type="NCBIfam" id="TIGR01571">
    <property type="entry name" value="A_thal_Cys_rich"/>
    <property type="match status" value="1"/>
</dbReference>
<proteinExistence type="predicted"/>